<dbReference type="RefSeq" id="WP_371858738.1">
    <property type="nucleotide sequence ID" value="NZ_BHZC01000001.1"/>
</dbReference>
<feature type="domain" description="DUF397" evidence="1">
    <location>
        <begin position="67"/>
        <end position="119"/>
    </location>
</feature>
<evidence type="ECO:0000313" key="3">
    <source>
        <dbReference type="Proteomes" id="UP000287830"/>
    </source>
</evidence>
<feature type="domain" description="DUF397" evidence="1">
    <location>
        <begin position="5"/>
        <end position="56"/>
    </location>
</feature>
<evidence type="ECO:0000259" key="1">
    <source>
        <dbReference type="Pfam" id="PF04149"/>
    </source>
</evidence>
<protein>
    <submittedName>
        <fullName evidence="2">Toxin</fullName>
    </submittedName>
</protein>
<gene>
    <name evidence="2" type="ORF">OEIGOIKO_05581</name>
</gene>
<dbReference type="GeneID" id="95627232"/>
<proteinExistence type="predicted"/>
<sequence length="125" mass="13823">MPELVFRKSTYSDHDHECVEVAANHPRTIAIRDSKRTDGPTLHVSPAAWTAFLTTLHTEQCPMATQAFRKSSYSNAHEECVEVAVSSPDAVAIRGSKHPTGPILHLSPAAWASFRTSVRSGWFEH</sequence>
<name>A0A7U9Q0E2_9ACTN</name>
<organism evidence="2 3">
    <name type="scientific">Streptomyces chrestomyceticus JCM 4735</name>
    <dbReference type="NCBI Taxonomy" id="1306181"/>
    <lineage>
        <taxon>Bacteria</taxon>
        <taxon>Bacillati</taxon>
        <taxon>Actinomycetota</taxon>
        <taxon>Actinomycetes</taxon>
        <taxon>Kitasatosporales</taxon>
        <taxon>Streptomycetaceae</taxon>
        <taxon>Streptomyces</taxon>
    </lineage>
</organism>
<evidence type="ECO:0000313" key="2">
    <source>
        <dbReference type="EMBL" id="GCD37775.1"/>
    </source>
</evidence>
<dbReference type="AlphaFoldDB" id="A0A7U9Q0E2"/>
<reference evidence="2 3" key="1">
    <citation type="submission" date="2018-11" db="EMBL/GenBank/DDBJ databases">
        <title>Whole genome sequence of Streptomyces chrestomyceticus NBRC 13444(T).</title>
        <authorList>
            <person name="Komaki H."/>
            <person name="Tamura T."/>
        </authorList>
    </citation>
    <scope>NUCLEOTIDE SEQUENCE [LARGE SCALE GENOMIC DNA]</scope>
    <source>
        <strain evidence="2 3">NBRC 13444</strain>
    </source>
</reference>
<dbReference type="Pfam" id="PF04149">
    <property type="entry name" value="DUF397"/>
    <property type="match status" value="2"/>
</dbReference>
<dbReference type="InterPro" id="IPR007278">
    <property type="entry name" value="DUF397"/>
</dbReference>
<accession>A0A7U9Q0E2</accession>
<dbReference type="Proteomes" id="UP000287830">
    <property type="component" value="Unassembled WGS sequence"/>
</dbReference>
<dbReference type="EMBL" id="BHZC01000001">
    <property type="protein sequence ID" value="GCD37775.1"/>
    <property type="molecule type" value="Genomic_DNA"/>
</dbReference>
<comment type="caution">
    <text evidence="2">The sequence shown here is derived from an EMBL/GenBank/DDBJ whole genome shotgun (WGS) entry which is preliminary data.</text>
</comment>